<protein>
    <submittedName>
        <fullName evidence="3">Uncharacterized protein LOC121138173 isoform X2</fullName>
    </submittedName>
</protein>
<feature type="compositionally biased region" description="Polar residues" evidence="1">
    <location>
        <begin position="9"/>
        <end position="32"/>
    </location>
</feature>
<keyword evidence="2" id="KW-1185">Reference proteome</keyword>
<evidence type="ECO:0000313" key="3">
    <source>
        <dbReference type="RefSeq" id="XP_040596902.1"/>
    </source>
</evidence>
<organism evidence="2 3">
    <name type="scientific">Mesocricetus auratus</name>
    <name type="common">Golden hamster</name>
    <dbReference type="NCBI Taxonomy" id="10036"/>
    <lineage>
        <taxon>Eukaryota</taxon>
        <taxon>Metazoa</taxon>
        <taxon>Chordata</taxon>
        <taxon>Craniata</taxon>
        <taxon>Vertebrata</taxon>
        <taxon>Euteleostomi</taxon>
        <taxon>Mammalia</taxon>
        <taxon>Eutheria</taxon>
        <taxon>Euarchontoglires</taxon>
        <taxon>Glires</taxon>
        <taxon>Rodentia</taxon>
        <taxon>Myomorpha</taxon>
        <taxon>Muroidea</taxon>
        <taxon>Cricetidae</taxon>
        <taxon>Cricetinae</taxon>
        <taxon>Mesocricetus</taxon>
    </lineage>
</organism>
<reference evidence="3" key="1">
    <citation type="submission" date="2025-08" db="UniProtKB">
        <authorList>
            <consortium name="RefSeq"/>
        </authorList>
    </citation>
    <scope>IDENTIFICATION</scope>
    <source>
        <tissue evidence="3">Liver</tissue>
    </source>
</reference>
<evidence type="ECO:0000313" key="2">
    <source>
        <dbReference type="Proteomes" id="UP000886700"/>
    </source>
</evidence>
<gene>
    <name evidence="3" type="primary">LOC121138173</name>
</gene>
<accession>A0ABM2X1W8</accession>
<dbReference type="GeneID" id="121138173"/>
<evidence type="ECO:0000256" key="1">
    <source>
        <dbReference type="SAM" id="MobiDB-lite"/>
    </source>
</evidence>
<dbReference type="Proteomes" id="UP000886700">
    <property type="component" value="Unplaced"/>
</dbReference>
<proteinExistence type="predicted"/>
<name>A0ABM2X1W8_MESAU</name>
<dbReference type="RefSeq" id="XP_040596902.1">
    <property type="nucleotide sequence ID" value="XM_040740968.1"/>
</dbReference>
<sequence>MECRRTNSKKQTFWNGSRQSWTATALSHSQTRPALLRKDPDTSRSAGAAHPTVRLHAVSGAVPTLAAGLVVGHLQSAGGQPGKEILHRHGEYLLPCQPHL</sequence>
<feature type="region of interest" description="Disordered" evidence="1">
    <location>
        <begin position="1"/>
        <end position="50"/>
    </location>
</feature>